<name>A0AAN9QLV7_CANGL</name>
<dbReference type="Proteomes" id="UP001367508">
    <property type="component" value="Unassembled WGS sequence"/>
</dbReference>
<reference evidence="1 2" key="1">
    <citation type="submission" date="2024-01" db="EMBL/GenBank/DDBJ databases">
        <title>The genomes of 5 underutilized Papilionoideae crops provide insights into root nodulation and disease resistanc.</title>
        <authorList>
            <person name="Jiang F."/>
        </authorList>
    </citation>
    <scope>NUCLEOTIDE SEQUENCE [LARGE SCALE GENOMIC DNA]</scope>
    <source>
        <strain evidence="1">LVBAO_FW01</strain>
        <tissue evidence="1">Leaves</tissue>
    </source>
</reference>
<dbReference type="EMBL" id="JAYMYQ010000004">
    <property type="protein sequence ID" value="KAK7336093.1"/>
    <property type="molecule type" value="Genomic_DNA"/>
</dbReference>
<accession>A0AAN9QLV7</accession>
<gene>
    <name evidence="1" type="ORF">VNO77_16624</name>
</gene>
<comment type="caution">
    <text evidence="1">The sequence shown here is derived from an EMBL/GenBank/DDBJ whole genome shotgun (WGS) entry which is preliminary data.</text>
</comment>
<organism evidence="1 2">
    <name type="scientific">Canavalia gladiata</name>
    <name type="common">Sword bean</name>
    <name type="synonym">Dolichos gladiatus</name>
    <dbReference type="NCBI Taxonomy" id="3824"/>
    <lineage>
        <taxon>Eukaryota</taxon>
        <taxon>Viridiplantae</taxon>
        <taxon>Streptophyta</taxon>
        <taxon>Embryophyta</taxon>
        <taxon>Tracheophyta</taxon>
        <taxon>Spermatophyta</taxon>
        <taxon>Magnoliopsida</taxon>
        <taxon>eudicotyledons</taxon>
        <taxon>Gunneridae</taxon>
        <taxon>Pentapetalae</taxon>
        <taxon>rosids</taxon>
        <taxon>fabids</taxon>
        <taxon>Fabales</taxon>
        <taxon>Fabaceae</taxon>
        <taxon>Papilionoideae</taxon>
        <taxon>50 kb inversion clade</taxon>
        <taxon>NPAAA clade</taxon>
        <taxon>indigoferoid/millettioid clade</taxon>
        <taxon>Phaseoleae</taxon>
        <taxon>Canavalia</taxon>
    </lineage>
</organism>
<evidence type="ECO:0000313" key="1">
    <source>
        <dbReference type="EMBL" id="KAK7336093.1"/>
    </source>
</evidence>
<keyword evidence="2" id="KW-1185">Reference proteome</keyword>
<protein>
    <submittedName>
        <fullName evidence="1">Uncharacterized protein</fullName>
    </submittedName>
</protein>
<sequence length="78" mass="8859">MLPIDPAPAVSYSAPLELNELELVSHFFHSNFFIKQFLSLYPLPSHRNINHGTCCILCARFLGGQVAMRLRFGILRKT</sequence>
<dbReference type="AlphaFoldDB" id="A0AAN9QLV7"/>
<proteinExistence type="predicted"/>
<evidence type="ECO:0000313" key="2">
    <source>
        <dbReference type="Proteomes" id="UP001367508"/>
    </source>
</evidence>